<dbReference type="SUPFAM" id="SSF55073">
    <property type="entry name" value="Nucleotide cyclase"/>
    <property type="match status" value="1"/>
</dbReference>
<evidence type="ECO:0000256" key="4">
    <source>
        <dbReference type="ARBA" id="ARBA00022692"/>
    </source>
</evidence>
<keyword evidence="6 14" id="KW-1133">Transmembrane helix</keyword>
<evidence type="ECO:0000256" key="5">
    <source>
        <dbReference type="ARBA" id="ARBA00022741"/>
    </source>
</evidence>
<dbReference type="SMART" id="SM00044">
    <property type="entry name" value="CYCc"/>
    <property type="match status" value="1"/>
</dbReference>
<name>A0A1W0WZZ0_HYPEX</name>
<evidence type="ECO:0000313" key="18">
    <source>
        <dbReference type="Proteomes" id="UP000192578"/>
    </source>
</evidence>
<comment type="caution">
    <text evidence="17">The sequence shown here is derived from an EMBL/GenBank/DDBJ whole genome shotgun (WGS) entry which is preliminary data.</text>
</comment>
<feature type="region of interest" description="Disordered" evidence="13">
    <location>
        <begin position="1"/>
        <end position="20"/>
    </location>
</feature>
<dbReference type="PROSITE" id="PS50125">
    <property type="entry name" value="GUANYLATE_CYCLASE_2"/>
    <property type="match status" value="1"/>
</dbReference>
<dbReference type="GO" id="GO:0001653">
    <property type="term" value="F:peptide receptor activity"/>
    <property type="evidence" value="ECO:0007669"/>
    <property type="project" value="TreeGrafter"/>
</dbReference>
<dbReference type="GO" id="GO:0004383">
    <property type="term" value="F:guanylate cyclase activity"/>
    <property type="evidence" value="ECO:0007669"/>
    <property type="project" value="UniProtKB-EC"/>
</dbReference>
<evidence type="ECO:0000256" key="11">
    <source>
        <dbReference type="RuleBase" id="RU000405"/>
    </source>
</evidence>
<evidence type="ECO:0000256" key="14">
    <source>
        <dbReference type="SAM" id="Phobius"/>
    </source>
</evidence>
<dbReference type="AlphaFoldDB" id="A0A1W0WZZ0"/>
<dbReference type="InterPro" id="IPR000719">
    <property type="entry name" value="Prot_kinase_dom"/>
</dbReference>
<dbReference type="InterPro" id="IPR029787">
    <property type="entry name" value="Nucleotide_cyclase"/>
</dbReference>
<dbReference type="Gene3D" id="3.30.70.1230">
    <property type="entry name" value="Nucleotide cyclase"/>
    <property type="match status" value="1"/>
</dbReference>
<dbReference type="GO" id="GO:0004016">
    <property type="term" value="F:adenylate cyclase activity"/>
    <property type="evidence" value="ECO:0007669"/>
    <property type="project" value="TreeGrafter"/>
</dbReference>
<dbReference type="InterPro" id="IPR028082">
    <property type="entry name" value="Peripla_BP_I"/>
</dbReference>
<evidence type="ECO:0000256" key="3">
    <source>
        <dbReference type="ARBA" id="ARBA00012202"/>
    </source>
</evidence>
<gene>
    <name evidence="17" type="ORF">BV898_05358</name>
</gene>
<evidence type="ECO:0000256" key="2">
    <source>
        <dbReference type="ARBA" id="ARBA00004479"/>
    </source>
</evidence>
<evidence type="ECO:0000256" key="6">
    <source>
        <dbReference type="ARBA" id="ARBA00022989"/>
    </source>
</evidence>
<evidence type="ECO:0000259" key="16">
    <source>
        <dbReference type="PROSITE" id="PS50125"/>
    </source>
</evidence>
<dbReference type="EC" id="4.6.1.2" evidence="3 12"/>
<sequence length="906" mass="101515">METAARTAAREQAQTAPPQPAARAAAVRCGLRCGLQGSTINIQEAMHDTFESSFNCKDLRYPCNITYSAFRYNTFLPDYLQRIKQSLQTISTKTADELGMTNGEYVFIMMSLENNGLSTNGVVDNNWIITPFNDKFGIPFQVYPAKAALILNFVLSYTDQSVKAVKESVLNISRDYFHFPVPNNKLSTYFYPYFESHLIFGQILNQSYTETGKILRGAELAKWFVNHTFDLPTGELAIGESGERKCDILGSLINSTGQLVTVLKYTYHDGQLRDVVPANPYWPGGQWPPPNEPFCGFLHNNPKCSDTSQKKVLAGAVVGSLLFLILSIGTVVAWMWHQSVLMNASWWQMNLDMTEPDTGSMSSRLSLLRRGDADTASIIARKHTCILRLRTGLIVWKSPIRALDADGHFRITSDLANLLSHVKNIHHVNVNNFVGILTDTVPACILEEYCPRGSLDDLLEGLHLDMDMTFSLMIDFIQGLVYLHDSPLKLHGNLKSSKCLLDNRFGLKISDFANHKLMRIFNSASFRRKSSSRTLDLRAGYDNYFWTAPEVLRGSLPDAESDIYSFAIIVYQILAARSDPYDNDQFSAQEREILQTTCGHRATYAEFVPTHFAHELTQVHKIISDGWAEDPAARPGAHSVRKALDQAMLTVGLDGSRSLFDALWVSAEVYCLKNLEELLEQRTEQADGRTWTLLNMISGEMLAQKYFEQATVFFSDLVGFIDFVDRSSPITVLEFLHLVYSRFDDILTNYDVYKVETIGDSYMVASGLPIRNGQEHIREICRMALALQKIFPRLYSSNDGDDQKLSLRIGIHTGPVAAGVVGQKTPRYCLFGDTVNTSSRMESHGLPGRIHCSEPVAALAESLGFLMKPRGEIRIKGKGDVLTFWLEREVGRRSVEDVACGTSVQA</sequence>
<dbReference type="SUPFAM" id="SSF56112">
    <property type="entry name" value="Protein kinase-like (PK-like)"/>
    <property type="match status" value="1"/>
</dbReference>
<dbReference type="InterPro" id="IPR018297">
    <property type="entry name" value="A/G_cyclase_CS"/>
</dbReference>
<dbReference type="GO" id="GO:0004672">
    <property type="term" value="F:protein kinase activity"/>
    <property type="evidence" value="ECO:0007669"/>
    <property type="project" value="InterPro"/>
</dbReference>
<evidence type="ECO:0000256" key="1">
    <source>
        <dbReference type="ARBA" id="ARBA00001436"/>
    </source>
</evidence>
<keyword evidence="8" id="KW-0325">Glycoprotein</keyword>
<dbReference type="PROSITE" id="PS00452">
    <property type="entry name" value="GUANYLATE_CYCLASE_1"/>
    <property type="match status" value="1"/>
</dbReference>
<dbReference type="Gene3D" id="1.10.510.10">
    <property type="entry name" value="Transferase(Phosphotransferase) domain 1"/>
    <property type="match status" value="1"/>
</dbReference>
<evidence type="ECO:0000259" key="15">
    <source>
        <dbReference type="PROSITE" id="PS50011"/>
    </source>
</evidence>
<organism evidence="17 18">
    <name type="scientific">Hypsibius exemplaris</name>
    <name type="common">Freshwater tardigrade</name>
    <dbReference type="NCBI Taxonomy" id="2072580"/>
    <lineage>
        <taxon>Eukaryota</taxon>
        <taxon>Metazoa</taxon>
        <taxon>Ecdysozoa</taxon>
        <taxon>Tardigrada</taxon>
        <taxon>Eutardigrada</taxon>
        <taxon>Parachela</taxon>
        <taxon>Hypsibioidea</taxon>
        <taxon>Hypsibiidae</taxon>
        <taxon>Hypsibius</taxon>
    </lineage>
</organism>
<dbReference type="Proteomes" id="UP000192578">
    <property type="component" value="Unassembled WGS sequence"/>
</dbReference>
<evidence type="ECO:0000256" key="10">
    <source>
        <dbReference type="ARBA" id="ARBA00023293"/>
    </source>
</evidence>
<dbReference type="OrthoDB" id="60033at2759"/>
<protein>
    <recommendedName>
        <fullName evidence="3 12">Guanylate cyclase</fullName>
        <ecNumber evidence="3 12">4.6.1.2</ecNumber>
    </recommendedName>
</protein>
<dbReference type="GO" id="GO:0005886">
    <property type="term" value="C:plasma membrane"/>
    <property type="evidence" value="ECO:0007669"/>
    <property type="project" value="TreeGrafter"/>
</dbReference>
<dbReference type="InterPro" id="IPR001245">
    <property type="entry name" value="Ser-Thr/Tyr_kinase_cat_dom"/>
</dbReference>
<dbReference type="GO" id="GO:0007168">
    <property type="term" value="P:receptor guanylyl cyclase signaling pathway"/>
    <property type="evidence" value="ECO:0007669"/>
    <property type="project" value="TreeGrafter"/>
</dbReference>
<dbReference type="PROSITE" id="PS50011">
    <property type="entry name" value="PROTEIN_KINASE_DOM"/>
    <property type="match status" value="1"/>
</dbReference>
<dbReference type="GO" id="GO:0005524">
    <property type="term" value="F:ATP binding"/>
    <property type="evidence" value="ECO:0007669"/>
    <property type="project" value="InterPro"/>
</dbReference>
<evidence type="ECO:0000256" key="9">
    <source>
        <dbReference type="ARBA" id="ARBA00023239"/>
    </source>
</evidence>
<feature type="domain" description="Guanylate cyclase" evidence="16">
    <location>
        <begin position="711"/>
        <end position="842"/>
    </location>
</feature>
<keyword evidence="4 14" id="KW-0812">Transmembrane</keyword>
<dbReference type="InterPro" id="IPR001054">
    <property type="entry name" value="A/G_cyclase"/>
</dbReference>
<feature type="domain" description="Protein kinase" evidence="15">
    <location>
        <begin position="362"/>
        <end position="649"/>
    </location>
</feature>
<dbReference type="Pfam" id="PF07714">
    <property type="entry name" value="PK_Tyr_Ser-Thr"/>
    <property type="match status" value="1"/>
</dbReference>
<dbReference type="Pfam" id="PF00211">
    <property type="entry name" value="Guanylate_cyc"/>
    <property type="match status" value="1"/>
</dbReference>
<dbReference type="InterPro" id="IPR050401">
    <property type="entry name" value="Cyclic_nucleotide_synthase"/>
</dbReference>
<comment type="catalytic activity">
    <reaction evidence="1 12">
        <text>GTP = 3',5'-cyclic GMP + diphosphate</text>
        <dbReference type="Rhea" id="RHEA:13665"/>
        <dbReference type="ChEBI" id="CHEBI:33019"/>
        <dbReference type="ChEBI" id="CHEBI:37565"/>
        <dbReference type="ChEBI" id="CHEBI:57746"/>
        <dbReference type="EC" id="4.6.1.2"/>
    </reaction>
</comment>
<keyword evidence="18" id="KW-1185">Reference proteome</keyword>
<evidence type="ECO:0000256" key="7">
    <source>
        <dbReference type="ARBA" id="ARBA00023136"/>
    </source>
</evidence>
<comment type="similarity">
    <text evidence="11">Belongs to the adenylyl cyclase class-4/guanylyl cyclase family.</text>
</comment>
<keyword evidence="5" id="KW-0547">Nucleotide-binding</keyword>
<comment type="subcellular location">
    <subcellularLocation>
        <location evidence="2">Membrane</location>
        <topology evidence="2">Single-pass type I membrane protein</topology>
    </subcellularLocation>
</comment>
<evidence type="ECO:0000256" key="13">
    <source>
        <dbReference type="SAM" id="MobiDB-lite"/>
    </source>
</evidence>
<dbReference type="PANTHER" id="PTHR11920">
    <property type="entry name" value="GUANYLYL CYCLASE"/>
    <property type="match status" value="1"/>
</dbReference>
<dbReference type="EMBL" id="MTYJ01000028">
    <property type="protein sequence ID" value="OQV20781.1"/>
    <property type="molecule type" value="Genomic_DNA"/>
</dbReference>
<reference evidence="18" key="1">
    <citation type="submission" date="2017-01" db="EMBL/GenBank/DDBJ databases">
        <title>Comparative genomics of anhydrobiosis in the tardigrade Hypsibius dujardini.</title>
        <authorList>
            <person name="Yoshida Y."/>
            <person name="Koutsovoulos G."/>
            <person name="Laetsch D."/>
            <person name="Stevens L."/>
            <person name="Kumar S."/>
            <person name="Horikawa D."/>
            <person name="Ishino K."/>
            <person name="Komine S."/>
            <person name="Tomita M."/>
            <person name="Blaxter M."/>
            <person name="Arakawa K."/>
        </authorList>
    </citation>
    <scope>NUCLEOTIDE SEQUENCE [LARGE SCALE GENOMIC DNA]</scope>
    <source>
        <strain evidence="18">Z151</strain>
    </source>
</reference>
<dbReference type="FunFam" id="3.30.70.1230:FF:000030">
    <property type="entry name" value="Si:ch211-215j19.12"/>
    <property type="match status" value="1"/>
</dbReference>
<keyword evidence="10 12" id="KW-0141">cGMP biosynthesis</keyword>
<evidence type="ECO:0000256" key="8">
    <source>
        <dbReference type="ARBA" id="ARBA00023180"/>
    </source>
</evidence>
<dbReference type="InterPro" id="IPR011009">
    <property type="entry name" value="Kinase-like_dom_sf"/>
</dbReference>
<dbReference type="SUPFAM" id="SSF53822">
    <property type="entry name" value="Periplasmic binding protein-like I"/>
    <property type="match status" value="1"/>
</dbReference>
<evidence type="ECO:0000313" key="17">
    <source>
        <dbReference type="EMBL" id="OQV20781.1"/>
    </source>
</evidence>
<dbReference type="CDD" id="cd07302">
    <property type="entry name" value="CHD"/>
    <property type="match status" value="1"/>
</dbReference>
<keyword evidence="7 14" id="KW-0472">Membrane</keyword>
<accession>A0A1W0WZZ0</accession>
<proteinExistence type="inferred from homology"/>
<dbReference type="Gene3D" id="3.40.50.2300">
    <property type="match status" value="2"/>
</dbReference>
<keyword evidence="9 11" id="KW-0456">Lyase</keyword>
<evidence type="ECO:0000256" key="12">
    <source>
        <dbReference type="RuleBase" id="RU003431"/>
    </source>
</evidence>
<dbReference type="GO" id="GO:0035556">
    <property type="term" value="P:intracellular signal transduction"/>
    <property type="evidence" value="ECO:0007669"/>
    <property type="project" value="InterPro"/>
</dbReference>
<dbReference type="PANTHER" id="PTHR11920:SF335">
    <property type="entry name" value="GUANYLATE CYCLASE"/>
    <property type="match status" value="1"/>
</dbReference>
<feature type="transmembrane region" description="Helical" evidence="14">
    <location>
        <begin position="312"/>
        <end position="336"/>
    </location>
</feature>
<keyword evidence="17" id="KW-0675">Receptor</keyword>